<gene>
    <name evidence="2" type="ORF">D5S18_14605</name>
</gene>
<name>A0A3A4K3C3_9NOCA</name>
<organism evidence="2 3">
    <name type="scientific">Nocardia panacis</name>
    <dbReference type="NCBI Taxonomy" id="2340916"/>
    <lineage>
        <taxon>Bacteria</taxon>
        <taxon>Bacillati</taxon>
        <taxon>Actinomycetota</taxon>
        <taxon>Actinomycetes</taxon>
        <taxon>Mycobacteriales</taxon>
        <taxon>Nocardiaceae</taxon>
        <taxon>Nocardia</taxon>
    </lineage>
</organism>
<keyword evidence="1" id="KW-0732">Signal</keyword>
<dbReference type="OrthoDB" id="4380938at2"/>
<feature type="chain" id="PRO_5017475523" evidence="1">
    <location>
        <begin position="35"/>
        <end position="416"/>
    </location>
</feature>
<dbReference type="AlphaFoldDB" id="A0A3A4K3C3"/>
<sequence length="416" mass="44949">MPDLAFRARRVLARIVGLVACPLLLFAAAPIAHAAPAYAEYLDLPALNAAGERGGGLNPALPLDESMLASALDQVRADGLPPSRYATLLRQYWLVVAARNAEIDLTAWDPTRGVAANERTFIQVYVNYQRLAMGKREFWWAGMAELAGGSFASAFVDLDEVAAVFDLPGLHRLGVAVADLLRGTPPELVAGLPEEIRRFAAGAPRLTAADIAWYQTRLMVMQRHIFTDLVSMHEAYTERGMSGIDELFAAGAIDESARTAWRSIDSGTREGSIDALTRMADREQNQIIADQWDATAAGRGETGRVLTYASTLLGKSAIPGVRAPGVYAPATVRAEVGGHTLALRTPLPDFDWADRDTRWAYLLAELIPRHIDLESDPAAAAAVLGEPFSSKLIRGRLGSRLPDLLADLGSEWAVVN</sequence>
<proteinExistence type="predicted"/>
<protein>
    <submittedName>
        <fullName evidence="2">Uncharacterized protein</fullName>
    </submittedName>
</protein>
<reference evidence="2 3" key="1">
    <citation type="submission" date="2018-09" db="EMBL/GenBank/DDBJ databases">
        <title>YIM PH21274 draft genome.</title>
        <authorList>
            <person name="Miao C."/>
        </authorList>
    </citation>
    <scope>NUCLEOTIDE SEQUENCE [LARGE SCALE GENOMIC DNA]</scope>
    <source>
        <strain evidence="2 3">YIM PH 21724</strain>
    </source>
</reference>
<evidence type="ECO:0000313" key="2">
    <source>
        <dbReference type="EMBL" id="RJO74703.1"/>
    </source>
</evidence>
<dbReference type="EMBL" id="QZFU01000019">
    <property type="protein sequence ID" value="RJO74703.1"/>
    <property type="molecule type" value="Genomic_DNA"/>
</dbReference>
<dbReference type="Proteomes" id="UP000266677">
    <property type="component" value="Unassembled WGS sequence"/>
</dbReference>
<accession>A0A3A4K3C3</accession>
<evidence type="ECO:0000256" key="1">
    <source>
        <dbReference type="SAM" id="SignalP"/>
    </source>
</evidence>
<comment type="caution">
    <text evidence="2">The sequence shown here is derived from an EMBL/GenBank/DDBJ whole genome shotgun (WGS) entry which is preliminary data.</text>
</comment>
<dbReference type="RefSeq" id="WP_120041266.1">
    <property type="nucleotide sequence ID" value="NZ_QZFU01000019.1"/>
</dbReference>
<evidence type="ECO:0000313" key="3">
    <source>
        <dbReference type="Proteomes" id="UP000266677"/>
    </source>
</evidence>
<feature type="signal peptide" evidence="1">
    <location>
        <begin position="1"/>
        <end position="34"/>
    </location>
</feature>
<keyword evidence="3" id="KW-1185">Reference proteome</keyword>